<sequence>MFGLVLSWSMAGLGYLSGSWKIWKTGSLELTGIYGSEG</sequence>
<keyword evidence="2" id="KW-1185">Reference proteome</keyword>
<reference evidence="1" key="1">
    <citation type="submission" date="2022-07" db="EMBL/GenBank/DDBJ databases">
        <authorList>
            <person name="Macas J."/>
            <person name="Novak P."/>
            <person name="Neumann P."/>
        </authorList>
    </citation>
    <scope>NUCLEOTIDE SEQUENCE</scope>
</reference>
<dbReference type="Proteomes" id="UP001152484">
    <property type="component" value="Unassembled WGS sequence"/>
</dbReference>
<accession>A0A9P0YXY2</accession>
<organism evidence="1 2">
    <name type="scientific">Cuscuta europaea</name>
    <name type="common">European dodder</name>
    <dbReference type="NCBI Taxonomy" id="41803"/>
    <lineage>
        <taxon>Eukaryota</taxon>
        <taxon>Viridiplantae</taxon>
        <taxon>Streptophyta</taxon>
        <taxon>Embryophyta</taxon>
        <taxon>Tracheophyta</taxon>
        <taxon>Spermatophyta</taxon>
        <taxon>Magnoliopsida</taxon>
        <taxon>eudicotyledons</taxon>
        <taxon>Gunneridae</taxon>
        <taxon>Pentapetalae</taxon>
        <taxon>asterids</taxon>
        <taxon>lamiids</taxon>
        <taxon>Solanales</taxon>
        <taxon>Convolvulaceae</taxon>
        <taxon>Cuscuteae</taxon>
        <taxon>Cuscuta</taxon>
        <taxon>Cuscuta subgen. Cuscuta</taxon>
    </lineage>
</organism>
<evidence type="ECO:0000313" key="1">
    <source>
        <dbReference type="EMBL" id="CAH9079452.1"/>
    </source>
</evidence>
<dbReference type="EMBL" id="CAMAPE010000011">
    <property type="protein sequence ID" value="CAH9079452.1"/>
    <property type="molecule type" value="Genomic_DNA"/>
</dbReference>
<name>A0A9P0YXY2_CUSEU</name>
<comment type="caution">
    <text evidence="1">The sequence shown here is derived from an EMBL/GenBank/DDBJ whole genome shotgun (WGS) entry which is preliminary data.</text>
</comment>
<dbReference type="AlphaFoldDB" id="A0A9P0YXY2"/>
<protein>
    <submittedName>
        <fullName evidence="1">Uncharacterized protein</fullName>
    </submittedName>
</protein>
<evidence type="ECO:0000313" key="2">
    <source>
        <dbReference type="Proteomes" id="UP001152484"/>
    </source>
</evidence>
<proteinExistence type="predicted"/>
<gene>
    <name evidence="1" type="ORF">CEURO_LOCUS7118</name>
</gene>